<name>A0A1H5AWC8_TSUTY</name>
<feature type="DNA-binding region" description="H-T-H motif" evidence="2">
    <location>
        <begin position="52"/>
        <end position="71"/>
    </location>
</feature>
<dbReference type="AlphaFoldDB" id="A0A1H5AWC8"/>
<keyword evidence="6" id="KW-1185">Reference proteome</keyword>
<dbReference type="GO" id="GO:0000976">
    <property type="term" value="F:transcription cis-regulatory region binding"/>
    <property type="evidence" value="ECO:0007669"/>
    <property type="project" value="TreeGrafter"/>
</dbReference>
<dbReference type="Pfam" id="PF00440">
    <property type="entry name" value="TetR_N"/>
    <property type="match status" value="1"/>
</dbReference>
<feature type="region of interest" description="Disordered" evidence="3">
    <location>
        <begin position="1"/>
        <end position="30"/>
    </location>
</feature>
<evidence type="ECO:0000259" key="4">
    <source>
        <dbReference type="PROSITE" id="PS50977"/>
    </source>
</evidence>
<dbReference type="OrthoDB" id="9809994at2"/>
<organism evidence="5 6">
    <name type="scientific">Tsukamurella tyrosinosolvens</name>
    <dbReference type="NCBI Taxonomy" id="57704"/>
    <lineage>
        <taxon>Bacteria</taxon>
        <taxon>Bacillati</taxon>
        <taxon>Actinomycetota</taxon>
        <taxon>Actinomycetes</taxon>
        <taxon>Mycobacteriales</taxon>
        <taxon>Tsukamurellaceae</taxon>
        <taxon>Tsukamurella</taxon>
    </lineage>
</organism>
<dbReference type="SUPFAM" id="SSF46689">
    <property type="entry name" value="Homeodomain-like"/>
    <property type="match status" value="1"/>
</dbReference>
<evidence type="ECO:0000256" key="1">
    <source>
        <dbReference type="ARBA" id="ARBA00023125"/>
    </source>
</evidence>
<evidence type="ECO:0000256" key="3">
    <source>
        <dbReference type="SAM" id="MobiDB-lite"/>
    </source>
</evidence>
<feature type="compositionally biased region" description="Low complexity" evidence="3">
    <location>
        <begin position="1"/>
        <end position="14"/>
    </location>
</feature>
<accession>A0A1H5AWC8</accession>
<evidence type="ECO:0000313" key="6">
    <source>
        <dbReference type="Proteomes" id="UP000182241"/>
    </source>
</evidence>
<dbReference type="GO" id="GO:0003700">
    <property type="term" value="F:DNA-binding transcription factor activity"/>
    <property type="evidence" value="ECO:0007669"/>
    <property type="project" value="TreeGrafter"/>
</dbReference>
<dbReference type="NCBIfam" id="NF033703">
    <property type="entry name" value="transcr_KstR"/>
    <property type="match status" value="1"/>
</dbReference>
<dbReference type="RefSeq" id="WP_068741364.1">
    <property type="nucleotide sequence ID" value="NZ_CBDRGN010000002.1"/>
</dbReference>
<dbReference type="STRING" id="57704.SAMN04489793_5014"/>
<protein>
    <submittedName>
        <fullName evidence="5">DNA-binding transcriptional regulator, AcrR family</fullName>
    </submittedName>
</protein>
<feature type="domain" description="HTH tetR-type" evidence="4">
    <location>
        <begin position="29"/>
        <end position="89"/>
    </location>
</feature>
<dbReference type="InterPro" id="IPR041642">
    <property type="entry name" value="KstR_C"/>
</dbReference>
<dbReference type="Proteomes" id="UP000182241">
    <property type="component" value="Unassembled WGS sequence"/>
</dbReference>
<dbReference type="Gene3D" id="1.10.357.10">
    <property type="entry name" value="Tetracycline Repressor, domain 2"/>
    <property type="match status" value="1"/>
</dbReference>
<reference evidence="6" key="1">
    <citation type="submission" date="2016-10" db="EMBL/GenBank/DDBJ databases">
        <authorList>
            <person name="Varghese N."/>
            <person name="Submissions S."/>
        </authorList>
    </citation>
    <scope>NUCLEOTIDE SEQUENCE [LARGE SCALE GENOMIC DNA]</scope>
    <source>
        <strain evidence="6">DSM 44234</strain>
    </source>
</reference>
<dbReference type="InterPro" id="IPR050109">
    <property type="entry name" value="HTH-type_TetR-like_transc_reg"/>
</dbReference>
<evidence type="ECO:0000313" key="5">
    <source>
        <dbReference type="EMBL" id="SED45930.1"/>
    </source>
</evidence>
<feature type="compositionally biased region" description="Basic and acidic residues" evidence="3">
    <location>
        <begin position="19"/>
        <end position="29"/>
    </location>
</feature>
<dbReference type="PRINTS" id="PR00455">
    <property type="entry name" value="HTHTETR"/>
</dbReference>
<dbReference type="PANTHER" id="PTHR30055:SF242">
    <property type="entry name" value="HTH-TYPE TRANSCRIPTIONAL REPRESSOR KSTR"/>
    <property type="match status" value="1"/>
</dbReference>
<dbReference type="Pfam" id="PF17925">
    <property type="entry name" value="TetR_C_20"/>
    <property type="match status" value="1"/>
</dbReference>
<evidence type="ECO:0000256" key="2">
    <source>
        <dbReference type="PROSITE-ProRule" id="PRU00335"/>
    </source>
</evidence>
<dbReference type="EMBL" id="FNSA01000003">
    <property type="protein sequence ID" value="SED45930.1"/>
    <property type="molecule type" value="Genomic_DNA"/>
</dbReference>
<gene>
    <name evidence="5" type="ORF">SAMN04489793_5014</name>
</gene>
<dbReference type="PANTHER" id="PTHR30055">
    <property type="entry name" value="HTH-TYPE TRANSCRIPTIONAL REGULATOR RUTR"/>
    <property type="match status" value="1"/>
</dbReference>
<proteinExistence type="predicted"/>
<dbReference type="PROSITE" id="PS50977">
    <property type="entry name" value="HTH_TETR_2"/>
    <property type="match status" value="1"/>
</dbReference>
<sequence>MPPEGTPAATATAPAPSPSREDLDTAGQRERRKRIIEATLALARKGGYDAVQMRAVAKKADVALGTLYRYFPSKVHLLVAGLVSQFERAGERIGKVQIPGDTAAERLMFVLDRNTEALQRAPLLTEAMVRAFMFADATAAAEVERVGRLLEDMFAHALGVEDPDERQRDTFHLIADVWMANLVAWVTHRASATEVQKRLSVAVDLLIKD</sequence>
<keyword evidence="1 2" id="KW-0238">DNA-binding</keyword>
<dbReference type="InterPro" id="IPR001647">
    <property type="entry name" value="HTH_TetR"/>
</dbReference>
<dbReference type="InterPro" id="IPR009057">
    <property type="entry name" value="Homeodomain-like_sf"/>
</dbReference>